<dbReference type="InterPro" id="IPR023214">
    <property type="entry name" value="HAD_sf"/>
</dbReference>
<accession>A0AAJ1EW72</accession>
<dbReference type="SFLD" id="SFLDG01129">
    <property type="entry name" value="C1.5:_HAD__Beta-PGM__Phosphata"/>
    <property type="match status" value="1"/>
</dbReference>
<dbReference type="EMBL" id="JAKUDL010000001">
    <property type="protein sequence ID" value="MCH4292699.1"/>
    <property type="molecule type" value="Genomic_DNA"/>
</dbReference>
<protein>
    <submittedName>
        <fullName evidence="6">Hexitol phosphatase HxpB</fullName>
        <ecNumber evidence="6">3.1.3.22</ecNumber>
        <ecNumber evidence="6">3.1.3.50</ecNumber>
        <ecNumber evidence="6">3.1.3.68</ecNumber>
    </submittedName>
</protein>
<dbReference type="Pfam" id="PF00702">
    <property type="entry name" value="Hydrolase"/>
    <property type="match status" value="1"/>
</dbReference>
<comment type="similarity">
    <text evidence="2">Belongs to the HAD-like hydrolase superfamily. CbbY/CbbZ/Gph/YieH family.</text>
</comment>
<evidence type="ECO:0000313" key="6">
    <source>
        <dbReference type="EMBL" id="MCH4292699.1"/>
    </source>
</evidence>
<dbReference type="RefSeq" id="WP_240589378.1">
    <property type="nucleotide sequence ID" value="NZ_JAKUDL010000001.1"/>
</dbReference>
<dbReference type="SUPFAM" id="SSF56784">
    <property type="entry name" value="HAD-like"/>
    <property type="match status" value="1"/>
</dbReference>
<dbReference type="GO" id="GO:0050286">
    <property type="term" value="F:sorbitol-6-phosphatase activity"/>
    <property type="evidence" value="ECO:0007669"/>
    <property type="project" value="UniProtKB-EC"/>
</dbReference>
<dbReference type="AlphaFoldDB" id="A0AAJ1EW72"/>
<sequence>MLTNRIDAVIFDMDGILIDSEPVWQLAEYEVLAGLGLPIKPEDIHDTVGLRIDMVVDYWYRRFPWDNYDNAAVAKQIVDGVVAHILAEGVPMKGVIEALEFCRAKGLKIGLATSSSWAIIDAVLDTLNIRGYFEAMESAEHLDYGKPHPEVYLKCADALGVPARNCLAVEDSFNGLIAARAATMQTLAIPPAHEREQARWAVAHVKADDLTALPVLLTSHS</sequence>
<dbReference type="EC" id="3.1.3.22" evidence="6"/>
<comment type="caution">
    <text evidence="6">The sequence shown here is derived from an EMBL/GenBank/DDBJ whole genome shotgun (WGS) entry which is preliminary data.</text>
</comment>
<gene>
    <name evidence="6" type="primary">hxpB</name>
    <name evidence="6" type="ORF">MJ923_00105</name>
</gene>
<dbReference type="GO" id="GO:0046872">
    <property type="term" value="F:metal ion binding"/>
    <property type="evidence" value="ECO:0007669"/>
    <property type="project" value="UniProtKB-KW"/>
</dbReference>
<keyword evidence="5" id="KW-0119">Carbohydrate metabolism</keyword>
<dbReference type="InterPro" id="IPR023198">
    <property type="entry name" value="PGP-like_dom2"/>
</dbReference>
<dbReference type="InterPro" id="IPR051600">
    <property type="entry name" value="Beta-PGM-like"/>
</dbReference>
<keyword evidence="4" id="KW-0460">Magnesium</keyword>
<dbReference type="GO" id="GO:0050084">
    <property type="term" value="F:mannitol-1-phosphatase activity"/>
    <property type="evidence" value="ECO:0007669"/>
    <property type="project" value="UniProtKB-EC"/>
</dbReference>
<dbReference type="SFLD" id="SFLDG01135">
    <property type="entry name" value="C1.5.6:_HAD__Beta-PGM__Phospha"/>
    <property type="match status" value="1"/>
</dbReference>
<evidence type="ECO:0000256" key="3">
    <source>
        <dbReference type="ARBA" id="ARBA00022723"/>
    </source>
</evidence>
<dbReference type="EC" id="3.1.3.68" evidence="6"/>
<dbReference type="SFLD" id="SFLDS00003">
    <property type="entry name" value="Haloacid_Dehalogenase"/>
    <property type="match status" value="1"/>
</dbReference>
<dbReference type="PANTHER" id="PTHR46193:SF18">
    <property type="entry name" value="HEXITOL PHOSPHATASE B"/>
    <property type="match status" value="1"/>
</dbReference>
<dbReference type="Gene3D" id="3.40.50.1000">
    <property type="entry name" value="HAD superfamily/HAD-like"/>
    <property type="match status" value="1"/>
</dbReference>
<dbReference type="InterPro" id="IPR036412">
    <property type="entry name" value="HAD-like_sf"/>
</dbReference>
<name>A0AAJ1EW72_9GAMM</name>
<evidence type="ECO:0000256" key="4">
    <source>
        <dbReference type="ARBA" id="ARBA00022842"/>
    </source>
</evidence>
<reference evidence="6 7" key="1">
    <citation type="submission" date="2022-02" db="EMBL/GenBank/DDBJ databases">
        <title>The genome sequence of Shewanella sp. 3B26.</title>
        <authorList>
            <person name="Du J."/>
        </authorList>
    </citation>
    <scope>NUCLEOTIDE SEQUENCE [LARGE SCALE GENOMIC DNA]</scope>
    <source>
        <strain evidence="6 7">3B26</strain>
    </source>
</reference>
<keyword evidence="6" id="KW-0378">Hydrolase</keyword>
<organism evidence="6 7">
    <name type="scientific">Shewanella zhuhaiensis</name>
    <dbReference type="NCBI Taxonomy" id="2919576"/>
    <lineage>
        <taxon>Bacteria</taxon>
        <taxon>Pseudomonadati</taxon>
        <taxon>Pseudomonadota</taxon>
        <taxon>Gammaproteobacteria</taxon>
        <taxon>Alteromonadales</taxon>
        <taxon>Shewanellaceae</taxon>
        <taxon>Shewanella</taxon>
    </lineage>
</organism>
<dbReference type="GO" id="GO:0003850">
    <property type="term" value="F:2-deoxyglucose-6-phosphatase activity"/>
    <property type="evidence" value="ECO:0007669"/>
    <property type="project" value="UniProtKB-EC"/>
</dbReference>
<dbReference type="NCBIfam" id="NF008087">
    <property type="entry name" value="PRK10826.1"/>
    <property type="match status" value="1"/>
</dbReference>
<dbReference type="Gene3D" id="1.10.150.240">
    <property type="entry name" value="Putative phosphatase, domain 2"/>
    <property type="match status" value="1"/>
</dbReference>
<dbReference type="EC" id="3.1.3.50" evidence="6"/>
<keyword evidence="3" id="KW-0479">Metal-binding</keyword>
<evidence type="ECO:0000256" key="2">
    <source>
        <dbReference type="ARBA" id="ARBA00006171"/>
    </source>
</evidence>
<evidence type="ECO:0000256" key="5">
    <source>
        <dbReference type="ARBA" id="ARBA00023277"/>
    </source>
</evidence>
<dbReference type="InterPro" id="IPR006439">
    <property type="entry name" value="HAD-SF_hydro_IA"/>
</dbReference>
<proteinExistence type="inferred from homology"/>
<comment type="cofactor">
    <cofactor evidence="1">
        <name>Mg(2+)</name>
        <dbReference type="ChEBI" id="CHEBI:18420"/>
    </cofactor>
</comment>
<dbReference type="CDD" id="cd07505">
    <property type="entry name" value="HAD_BPGM-like"/>
    <property type="match status" value="1"/>
</dbReference>
<evidence type="ECO:0000313" key="7">
    <source>
        <dbReference type="Proteomes" id="UP001297581"/>
    </source>
</evidence>
<dbReference type="NCBIfam" id="TIGR01509">
    <property type="entry name" value="HAD-SF-IA-v3"/>
    <property type="match status" value="1"/>
</dbReference>
<dbReference type="PANTHER" id="PTHR46193">
    <property type="entry name" value="6-PHOSPHOGLUCONATE PHOSPHATASE"/>
    <property type="match status" value="1"/>
</dbReference>
<evidence type="ECO:0000256" key="1">
    <source>
        <dbReference type="ARBA" id="ARBA00001946"/>
    </source>
</evidence>
<keyword evidence="7" id="KW-1185">Reference proteome</keyword>
<dbReference type="Proteomes" id="UP001297581">
    <property type="component" value="Unassembled WGS sequence"/>
</dbReference>